<dbReference type="EMBL" id="VSSQ01000085">
    <property type="protein sequence ID" value="MPL75088.1"/>
    <property type="molecule type" value="Genomic_DNA"/>
</dbReference>
<evidence type="ECO:0000313" key="2">
    <source>
        <dbReference type="EMBL" id="MPL75088.1"/>
    </source>
</evidence>
<feature type="transmembrane region" description="Helical" evidence="1">
    <location>
        <begin position="20"/>
        <end position="36"/>
    </location>
</feature>
<protein>
    <submittedName>
        <fullName evidence="2">Uncharacterized protein</fullName>
    </submittedName>
</protein>
<name>A0A644U820_9ZZZZ</name>
<organism evidence="2">
    <name type="scientific">bioreactor metagenome</name>
    <dbReference type="NCBI Taxonomy" id="1076179"/>
    <lineage>
        <taxon>unclassified sequences</taxon>
        <taxon>metagenomes</taxon>
        <taxon>ecological metagenomes</taxon>
    </lineage>
</organism>
<keyword evidence="1" id="KW-1133">Transmembrane helix</keyword>
<dbReference type="AlphaFoldDB" id="A0A644U820"/>
<keyword evidence="1" id="KW-0812">Transmembrane</keyword>
<sequence length="67" mass="8113">MKKESKKKLTKSEKRRGFNSLVDAAALIMACIYFFTRGNWDYQWVIDALWIVVLLLMVRRRFRKKDE</sequence>
<accession>A0A644U820</accession>
<feature type="transmembrane region" description="Helical" evidence="1">
    <location>
        <begin position="42"/>
        <end position="58"/>
    </location>
</feature>
<comment type="caution">
    <text evidence="2">The sequence shown here is derived from an EMBL/GenBank/DDBJ whole genome shotgun (WGS) entry which is preliminary data.</text>
</comment>
<keyword evidence="1" id="KW-0472">Membrane</keyword>
<gene>
    <name evidence="2" type="ORF">SDC9_20909</name>
</gene>
<evidence type="ECO:0000256" key="1">
    <source>
        <dbReference type="SAM" id="Phobius"/>
    </source>
</evidence>
<reference evidence="2" key="1">
    <citation type="submission" date="2019-08" db="EMBL/GenBank/DDBJ databases">
        <authorList>
            <person name="Kucharzyk K."/>
            <person name="Murdoch R.W."/>
            <person name="Higgins S."/>
            <person name="Loffler F."/>
        </authorList>
    </citation>
    <scope>NUCLEOTIDE SEQUENCE</scope>
</reference>
<proteinExistence type="predicted"/>